<keyword evidence="1" id="KW-0812">Transmembrane</keyword>
<evidence type="ECO:0000256" key="1">
    <source>
        <dbReference type="SAM" id="Phobius"/>
    </source>
</evidence>
<evidence type="ECO:0000313" key="2">
    <source>
        <dbReference type="EMBL" id="MBM7570778.1"/>
    </source>
</evidence>
<dbReference type="Proteomes" id="UP001296943">
    <property type="component" value="Unassembled WGS sequence"/>
</dbReference>
<dbReference type="EMBL" id="JAFBDR010000005">
    <property type="protein sequence ID" value="MBM7570778.1"/>
    <property type="molecule type" value="Genomic_DNA"/>
</dbReference>
<feature type="transmembrane region" description="Helical" evidence="1">
    <location>
        <begin position="34"/>
        <end position="58"/>
    </location>
</feature>
<gene>
    <name evidence="2" type="ORF">JOC48_001256</name>
</gene>
<keyword evidence="3" id="KW-1185">Reference proteome</keyword>
<dbReference type="RefSeq" id="WP_204498194.1">
    <property type="nucleotide sequence ID" value="NZ_JAFBDR010000005.1"/>
</dbReference>
<proteinExistence type="predicted"/>
<name>A0ABS2MY04_9BACI</name>
<sequence>MERMISQFFAFIVGLVFMVLPLRQQIFEGFTPYISSLLHIIGFIVVLYFGSHLIYLGWKKSRT</sequence>
<evidence type="ECO:0000313" key="3">
    <source>
        <dbReference type="Proteomes" id="UP001296943"/>
    </source>
</evidence>
<accession>A0ABS2MY04</accession>
<keyword evidence="1" id="KW-1133">Transmembrane helix</keyword>
<organism evidence="2 3">
    <name type="scientific">Aquibacillus albus</name>
    <dbReference type="NCBI Taxonomy" id="1168171"/>
    <lineage>
        <taxon>Bacteria</taxon>
        <taxon>Bacillati</taxon>
        <taxon>Bacillota</taxon>
        <taxon>Bacilli</taxon>
        <taxon>Bacillales</taxon>
        <taxon>Bacillaceae</taxon>
        <taxon>Aquibacillus</taxon>
    </lineage>
</organism>
<keyword evidence="1" id="KW-0472">Membrane</keyword>
<protein>
    <submittedName>
        <fullName evidence="2">Mn2+ efflux pump MntP</fullName>
    </submittedName>
</protein>
<reference evidence="2 3" key="1">
    <citation type="submission" date="2021-01" db="EMBL/GenBank/DDBJ databases">
        <title>Genomic Encyclopedia of Type Strains, Phase IV (KMG-IV): sequencing the most valuable type-strain genomes for metagenomic binning, comparative biology and taxonomic classification.</title>
        <authorList>
            <person name="Goeker M."/>
        </authorList>
    </citation>
    <scope>NUCLEOTIDE SEQUENCE [LARGE SCALE GENOMIC DNA]</scope>
    <source>
        <strain evidence="2 3">DSM 23711</strain>
    </source>
</reference>
<comment type="caution">
    <text evidence="2">The sequence shown here is derived from an EMBL/GenBank/DDBJ whole genome shotgun (WGS) entry which is preliminary data.</text>
</comment>